<feature type="transmembrane region" description="Helical" evidence="1">
    <location>
        <begin position="167"/>
        <end position="189"/>
    </location>
</feature>
<evidence type="ECO:0000259" key="2">
    <source>
        <dbReference type="Pfam" id="PF01757"/>
    </source>
</evidence>
<feature type="transmembrane region" description="Helical" evidence="1">
    <location>
        <begin position="195"/>
        <end position="215"/>
    </location>
</feature>
<proteinExistence type="predicted"/>
<feature type="domain" description="SGNH" evidence="3">
    <location>
        <begin position="403"/>
        <end position="639"/>
    </location>
</feature>
<dbReference type="Pfam" id="PF19040">
    <property type="entry name" value="SGNH"/>
    <property type="match status" value="1"/>
</dbReference>
<protein>
    <recommendedName>
        <fullName evidence="6">Acyltransferase</fullName>
    </recommendedName>
</protein>
<feature type="transmembrane region" description="Helical" evidence="1">
    <location>
        <begin position="79"/>
        <end position="98"/>
    </location>
</feature>
<dbReference type="EMBL" id="LNUW01000015">
    <property type="protein sequence ID" value="KXG86820.1"/>
    <property type="molecule type" value="Genomic_DNA"/>
</dbReference>
<dbReference type="PANTHER" id="PTHR23028">
    <property type="entry name" value="ACETYLTRANSFERASE"/>
    <property type="match status" value="1"/>
</dbReference>
<feature type="domain" description="Acyltransferase 3" evidence="2">
    <location>
        <begin position="12"/>
        <end position="330"/>
    </location>
</feature>
<keyword evidence="1" id="KW-0472">Membrane</keyword>
<feature type="transmembrane region" description="Helical" evidence="1">
    <location>
        <begin position="344"/>
        <end position="363"/>
    </location>
</feature>
<keyword evidence="1" id="KW-0812">Transmembrane</keyword>
<evidence type="ECO:0008006" key="6">
    <source>
        <dbReference type="Google" id="ProtNLM"/>
    </source>
</evidence>
<dbReference type="InterPro" id="IPR050879">
    <property type="entry name" value="Acyltransferase_3"/>
</dbReference>
<dbReference type="GO" id="GO:0016020">
    <property type="term" value="C:membrane"/>
    <property type="evidence" value="ECO:0007669"/>
    <property type="project" value="TreeGrafter"/>
</dbReference>
<feature type="transmembrane region" description="Helical" evidence="1">
    <location>
        <begin position="313"/>
        <end position="332"/>
    </location>
</feature>
<keyword evidence="1" id="KW-1133">Transmembrane helix</keyword>
<name>A0A135P5Z1_9HYPH</name>
<evidence type="ECO:0000313" key="5">
    <source>
        <dbReference type="Proteomes" id="UP000070498"/>
    </source>
</evidence>
<comment type="caution">
    <text evidence="4">The sequence shown here is derived from an EMBL/GenBank/DDBJ whole genome shotgun (WGS) entry which is preliminary data.</text>
</comment>
<organism evidence="4 5">
    <name type="scientific">Agrobacterium bohemicum</name>
    <dbReference type="NCBI Taxonomy" id="2052828"/>
    <lineage>
        <taxon>Bacteria</taxon>
        <taxon>Pseudomonadati</taxon>
        <taxon>Pseudomonadota</taxon>
        <taxon>Alphaproteobacteria</taxon>
        <taxon>Hyphomicrobiales</taxon>
        <taxon>Rhizobiaceae</taxon>
        <taxon>Rhizobium/Agrobacterium group</taxon>
        <taxon>Agrobacterium</taxon>
    </lineage>
</organism>
<dbReference type="STRING" id="2052828.ATO67_02075"/>
<evidence type="ECO:0000256" key="1">
    <source>
        <dbReference type="SAM" id="Phobius"/>
    </source>
</evidence>
<sequence>MHYPWIFMKYRAEIDGLRAIAVLSVVLAHANFSVFGGGFLGVDVFFAISGYLITTVILDEYAKGTFSLLGFYERRARRILPALFFVLLCTVPAAWVWLLPDAYEDFSKSLMMATLSLSNIYFLKKTDYFAPDSAEVPLLHTWSLGVEEQFYILFPLLFLFRLKIRTIFRILLAAAIASLVVSEFGARHFPSANHYLLPTRVWEILAGSLCAFYVFGRPRRLNGPLALAGFVMVLVAVFLFDPTTRVPSFAALLPIGGTCAFFLFASSETWPGRLLSFSPLVWIGRISFSIYLWHQPVFAFWRIRSSEPPSQSAMCVLILVVLALAAFSWWFIEQPFRYKKIGTRKVAAVGAVCAFILVGFGTWGDLKDGLPFRLAPDVRNFIKETTWSEKCLFQVKDGIPAVPNEECMFDAKAGKTYAVWGDSIGASISPALLEALKLRHMGMIQLTHGFCAPIIGVSTARDEGAANCDTFNQRALAYLTQSNIDTVVLTASWVNFFNSPYLQIGDIEYSFTDTPVSAVAKSLRDTVLALEASGKRVVIVYPSPLFNKPVGEVMAGRIVKGDKTPDFGYSTADFKTNTARAYSVLDAAVPDNVKKVFPEQIFCNRSQEEMCFFGRDGVAYIADRGHYTKAGAAMIVDQLMNEMQNPKTQSPAGVEIN</sequence>
<dbReference type="Pfam" id="PF01757">
    <property type="entry name" value="Acyl_transf_3"/>
    <property type="match status" value="1"/>
</dbReference>
<evidence type="ECO:0000259" key="3">
    <source>
        <dbReference type="Pfam" id="PF19040"/>
    </source>
</evidence>
<feature type="transmembrane region" description="Helical" evidence="1">
    <location>
        <begin position="222"/>
        <end position="240"/>
    </location>
</feature>
<keyword evidence="5" id="KW-1185">Reference proteome</keyword>
<evidence type="ECO:0000313" key="4">
    <source>
        <dbReference type="EMBL" id="KXG86820.1"/>
    </source>
</evidence>
<dbReference type="Proteomes" id="UP000070498">
    <property type="component" value="Unassembled WGS sequence"/>
</dbReference>
<dbReference type="InterPro" id="IPR002656">
    <property type="entry name" value="Acyl_transf_3_dom"/>
</dbReference>
<dbReference type="GO" id="GO:0016747">
    <property type="term" value="F:acyltransferase activity, transferring groups other than amino-acyl groups"/>
    <property type="evidence" value="ECO:0007669"/>
    <property type="project" value="InterPro"/>
</dbReference>
<dbReference type="AlphaFoldDB" id="A0A135P5Z1"/>
<dbReference type="PANTHER" id="PTHR23028:SF53">
    <property type="entry name" value="ACYL_TRANSF_3 DOMAIN-CONTAINING PROTEIN"/>
    <property type="match status" value="1"/>
</dbReference>
<feature type="transmembrane region" description="Helical" evidence="1">
    <location>
        <begin position="139"/>
        <end position="160"/>
    </location>
</feature>
<feature type="transmembrane region" description="Helical" evidence="1">
    <location>
        <begin position="38"/>
        <end position="58"/>
    </location>
</feature>
<feature type="transmembrane region" description="Helical" evidence="1">
    <location>
        <begin position="274"/>
        <end position="293"/>
    </location>
</feature>
<accession>A0A135P5Z1</accession>
<dbReference type="GO" id="GO:0009103">
    <property type="term" value="P:lipopolysaccharide biosynthetic process"/>
    <property type="evidence" value="ECO:0007669"/>
    <property type="project" value="TreeGrafter"/>
</dbReference>
<reference evidence="4 5" key="1">
    <citation type="submission" date="2015-11" db="EMBL/GenBank/DDBJ databases">
        <title>Draft genome sequence of Agrobacterium sp. R89-1.</title>
        <authorList>
            <person name="Zahradnik J."/>
            <person name="Kyslikova E."/>
            <person name="Palyzova A."/>
            <person name="Kyslik P."/>
        </authorList>
    </citation>
    <scope>NUCLEOTIDE SEQUENCE [LARGE SCALE GENOMIC DNA]</scope>
    <source>
        <strain evidence="4 5">R89-1</strain>
    </source>
</reference>
<feature type="transmembrane region" description="Helical" evidence="1">
    <location>
        <begin position="246"/>
        <end position="265"/>
    </location>
</feature>
<gene>
    <name evidence="4" type="ORF">ATO67_02075</name>
</gene>
<dbReference type="InterPro" id="IPR043968">
    <property type="entry name" value="SGNH"/>
</dbReference>